<dbReference type="PROSITE" id="PS51257">
    <property type="entry name" value="PROKAR_LIPOPROTEIN"/>
    <property type="match status" value="1"/>
</dbReference>
<accession>A0A4U0H7X9</accession>
<evidence type="ECO:0000313" key="4">
    <source>
        <dbReference type="Proteomes" id="UP000309872"/>
    </source>
</evidence>
<evidence type="ECO:0000259" key="2">
    <source>
        <dbReference type="Pfam" id="PF18003"/>
    </source>
</evidence>
<dbReference type="RefSeq" id="WP_136818843.1">
    <property type="nucleotide sequence ID" value="NZ_BMJX01000001.1"/>
</dbReference>
<gene>
    <name evidence="3" type="ORF">FAZ19_01570</name>
</gene>
<dbReference type="AlphaFoldDB" id="A0A4U0H7X9"/>
<proteinExistence type="predicted"/>
<dbReference type="Gene3D" id="2.60.40.1120">
    <property type="entry name" value="Carboxypeptidase-like, regulatory domain"/>
    <property type="match status" value="1"/>
</dbReference>
<dbReference type="InterPro" id="IPR024278">
    <property type="entry name" value="DUF3823_N"/>
</dbReference>
<sequence length="225" mass="24696">MKLKFSTTMIAGISLLFVACEYDNFEAPKSVLSGKVMHEGNPVNVRNNGTELQLWQDGFALREPIPVFINQDGAFSAVVFDGEYKLSRKGNAPWLPQASDTIAVTVRGNTQVEVPVTPYYTVTNTSFDRSANTVTGQFIVNRVVANSNVEFVRLYLGKTVLTDQAQHDLNIEGNANGLVYGQPVTISGEIPAGLRNLEFIFARIGVKSSLTGEYNYSPVQRIALK</sequence>
<organism evidence="3 4">
    <name type="scientific">Sphingobacterium alkalisoli</name>
    <dbReference type="NCBI Taxonomy" id="1874115"/>
    <lineage>
        <taxon>Bacteria</taxon>
        <taxon>Pseudomonadati</taxon>
        <taxon>Bacteroidota</taxon>
        <taxon>Sphingobacteriia</taxon>
        <taxon>Sphingobacteriales</taxon>
        <taxon>Sphingobacteriaceae</taxon>
        <taxon>Sphingobacterium</taxon>
    </lineage>
</organism>
<dbReference type="Proteomes" id="UP000309872">
    <property type="component" value="Unassembled WGS sequence"/>
</dbReference>
<keyword evidence="4" id="KW-1185">Reference proteome</keyword>
<dbReference type="OrthoDB" id="1433240at2"/>
<dbReference type="Pfam" id="PF18003">
    <property type="entry name" value="DUF3823_C"/>
    <property type="match status" value="1"/>
</dbReference>
<dbReference type="Pfam" id="PF12866">
    <property type="entry name" value="DUF3823"/>
    <property type="match status" value="1"/>
</dbReference>
<reference evidence="3 4" key="1">
    <citation type="submission" date="2019-04" db="EMBL/GenBank/DDBJ databases">
        <title>Sphingobacterium olei sp. nov., isolated from oil-contaminated soil.</title>
        <authorList>
            <person name="Liu B."/>
        </authorList>
    </citation>
    <scope>NUCLEOTIDE SEQUENCE [LARGE SCALE GENOMIC DNA]</scope>
    <source>
        <strain evidence="3 4">Y3L14</strain>
    </source>
</reference>
<dbReference type="Gene3D" id="2.60.40.2060">
    <property type="match status" value="1"/>
</dbReference>
<dbReference type="InterPro" id="IPR041186">
    <property type="entry name" value="DUF3823_C"/>
</dbReference>
<feature type="domain" description="DUF3823" evidence="1">
    <location>
        <begin position="30"/>
        <end position="117"/>
    </location>
</feature>
<evidence type="ECO:0000259" key="1">
    <source>
        <dbReference type="Pfam" id="PF12866"/>
    </source>
</evidence>
<protein>
    <submittedName>
        <fullName evidence="3">DUF3823 domain-containing protein</fullName>
    </submittedName>
</protein>
<evidence type="ECO:0000313" key="3">
    <source>
        <dbReference type="EMBL" id="TJY67975.1"/>
    </source>
</evidence>
<dbReference type="EMBL" id="SUKA01000001">
    <property type="protein sequence ID" value="TJY67975.1"/>
    <property type="molecule type" value="Genomic_DNA"/>
</dbReference>
<feature type="domain" description="DUF3823" evidence="2">
    <location>
        <begin position="120"/>
        <end position="221"/>
    </location>
</feature>
<comment type="caution">
    <text evidence="3">The sequence shown here is derived from an EMBL/GenBank/DDBJ whole genome shotgun (WGS) entry which is preliminary data.</text>
</comment>
<name>A0A4U0H7X9_9SPHI</name>